<sequence length="120" mass="13717">MKRVLHQKIDLNQRNEKGLTPLICAVEHDCIDIAKLFIENGADVNYIGYNQWSLLHHAVDIWYEEVKNGDDKGDISIIKLLVENGVDYLMKDINGQTPLSIAQEINFIQAIEYFQSLNGD</sequence>
<evidence type="ECO:0000256" key="3">
    <source>
        <dbReference type="PROSITE-ProRule" id="PRU00023"/>
    </source>
</evidence>
<keyword evidence="1" id="KW-0677">Repeat</keyword>
<evidence type="ECO:0000313" key="4">
    <source>
        <dbReference type="EMBL" id="MDR6242044.1"/>
    </source>
</evidence>
<dbReference type="PANTHER" id="PTHR24124:SF14">
    <property type="entry name" value="CHROMOSOME UNDETERMINED SCAFFOLD_25, WHOLE GENOME SHOTGUN SEQUENCE"/>
    <property type="match status" value="1"/>
</dbReference>
<evidence type="ECO:0000256" key="1">
    <source>
        <dbReference type="ARBA" id="ARBA00022737"/>
    </source>
</evidence>
<dbReference type="SMART" id="SM00248">
    <property type="entry name" value="ANK"/>
    <property type="match status" value="2"/>
</dbReference>
<feature type="repeat" description="ANK" evidence="3">
    <location>
        <begin position="17"/>
        <end position="49"/>
    </location>
</feature>
<keyword evidence="2 3" id="KW-0040">ANK repeat</keyword>
<evidence type="ECO:0000313" key="5">
    <source>
        <dbReference type="Proteomes" id="UP001185092"/>
    </source>
</evidence>
<accession>A0AAE3XUN1</accession>
<dbReference type="GO" id="GO:0010468">
    <property type="term" value="P:regulation of gene expression"/>
    <property type="evidence" value="ECO:0007669"/>
    <property type="project" value="TreeGrafter"/>
</dbReference>
<comment type="caution">
    <text evidence="4">The sequence shown here is derived from an EMBL/GenBank/DDBJ whole genome shotgun (WGS) entry which is preliminary data.</text>
</comment>
<dbReference type="SUPFAM" id="SSF48403">
    <property type="entry name" value="Ankyrin repeat"/>
    <property type="match status" value="1"/>
</dbReference>
<organism evidence="4 5">
    <name type="scientific">Aureibacter tunicatorum</name>
    <dbReference type="NCBI Taxonomy" id="866807"/>
    <lineage>
        <taxon>Bacteria</taxon>
        <taxon>Pseudomonadati</taxon>
        <taxon>Bacteroidota</taxon>
        <taxon>Cytophagia</taxon>
        <taxon>Cytophagales</taxon>
        <taxon>Persicobacteraceae</taxon>
        <taxon>Aureibacter</taxon>
    </lineage>
</organism>
<evidence type="ECO:0000256" key="2">
    <source>
        <dbReference type="ARBA" id="ARBA00023043"/>
    </source>
</evidence>
<reference evidence="4" key="1">
    <citation type="submission" date="2023-07" db="EMBL/GenBank/DDBJ databases">
        <title>Genomic Encyclopedia of Type Strains, Phase IV (KMG-IV): sequencing the most valuable type-strain genomes for metagenomic binning, comparative biology and taxonomic classification.</title>
        <authorList>
            <person name="Goeker M."/>
        </authorList>
    </citation>
    <scope>NUCLEOTIDE SEQUENCE</scope>
    <source>
        <strain evidence="4">DSM 26174</strain>
    </source>
</reference>
<dbReference type="Pfam" id="PF13637">
    <property type="entry name" value="Ank_4"/>
    <property type="match status" value="1"/>
</dbReference>
<gene>
    <name evidence="4" type="ORF">HNQ88_005131</name>
</gene>
<name>A0AAE3XUN1_9BACT</name>
<proteinExistence type="predicted"/>
<dbReference type="PROSITE" id="PS50297">
    <property type="entry name" value="ANK_REP_REGION"/>
    <property type="match status" value="1"/>
</dbReference>
<dbReference type="InterPro" id="IPR002110">
    <property type="entry name" value="Ankyrin_rpt"/>
</dbReference>
<dbReference type="EMBL" id="JAVDQD010000017">
    <property type="protein sequence ID" value="MDR6242044.1"/>
    <property type="molecule type" value="Genomic_DNA"/>
</dbReference>
<dbReference type="Proteomes" id="UP001185092">
    <property type="component" value="Unassembled WGS sequence"/>
</dbReference>
<dbReference type="Pfam" id="PF12796">
    <property type="entry name" value="Ank_2"/>
    <property type="match status" value="1"/>
</dbReference>
<keyword evidence="5" id="KW-1185">Reference proteome</keyword>
<protein>
    <submittedName>
        <fullName evidence="4">Ankyrin repeat protein</fullName>
    </submittedName>
</protein>
<dbReference type="PROSITE" id="PS50088">
    <property type="entry name" value="ANK_REPEAT"/>
    <property type="match status" value="1"/>
</dbReference>
<dbReference type="AlphaFoldDB" id="A0AAE3XUN1"/>
<dbReference type="InterPro" id="IPR036770">
    <property type="entry name" value="Ankyrin_rpt-contain_sf"/>
</dbReference>
<dbReference type="PANTHER" id="PTHR24124">
    <property type="entry name" value="ANKYRIN REPEAT FAMILY A"/>
    <property type="match status" value="1"/>
</dbReference>
<dbReference type="Gene3D" id="1.25.40.20">
    <property type="entry name" value="Ankyrin repeat-containing domain"/>
    <property type="match status" value="1"/>
</dbReference>